<dbReference type="AlphaFoldDB" id="A0A3B0V456"/>
<dbReference type="Gene3D" id="1.10.1220.10">
    <property type="entry name" value="Met repressor-like"/>
    <property type="match status" value="1"/>
</dbReference>
<dbReference type="SUPFAM" id="SSF47598">
    <property type="entry name" value="Ribbon-helix-helix"/>
    <property type="match status" value="1"/>
</dbReference>
<accession>A0A3B0V456</accession>
<dbReference type="Pfam" id="PF05534">
    <property type="entry name" value="HicB"/>
    <property type="match status" value="1"/>
</dbReference>
<sequence length="79" mass="8970">MSNILSLRIPKSLHNQVRELAKEDGISMNQFVMLALAQKVATLQAIDYLEERAKRGSREKLLAVLAKAPDVEPEEYDKF</sequence>
<protein>
    <recommendedName>
        <fullName evidence="2">Toxin-antitoxin system HicB family antitoxin</fullName>
    </recommendedName>
</protein>
<reference evidence="1" key="1">
    <citation type="submission" date="2018-06" db="EMBL/GenBank/DDBJ databases">
        <authorList>
            <person name="Zhirakovskaya E."/>
        </authorList>
    </citation>
    <scope>NUCLEOTIDE SEQUENCE</scope>
</reference>
<gene>
    <name evidence="1" type="ORF">MNBD_CHLOROFLEXI01-1935</name>
</gene>
<dbReference type="InterPro" id="IPR008651">
    <property type="entry name" value="Uncharacterised_HicB"/>
</dbReference>
<organism evidence="1">
    <name type="scientific">hydrothermal vent metagenome</name>
    <dbReference type="NCBI Taxonomy" id="652676"/>
    <lineage>
        <taxon>unclassified sequences</taxon>
        <taxon>metagenomes</taxon>
        <taxon>ecological metagenomes</taxon>
    </lineage>
</organism>
<name>A0A3B0V456_9ZZZZ</name>
<dbReference type="InterPro" id="IPR010985">
    <property type="entry name" value="Ribbon_hlx_hlx"/>
</dbReference>
<proteinExistence type="predicted"/>
<dbReference type="EMBL" id="UOEU01000379">
    <property type="protein sequence ID" value="VAW32657.1"/>
    <property type="molecule type" value="Genomic_DNA"/>
</dbReference>
<dbReference type="InterPro" id="IPR013321">
    <property type="entry name" value="Arc_rbn_hlx_hlx"/>
</dbReference>
<evidence type="ECO:0000313" key="1">
    <source>
        <dbReference type="EMBL" id="VAW32657.1"/>
    </source>
</evidence>
<evidence type="ECO:0008006" key="2">
    <source>
        <dbReference type="Google" id="ProtNLM"/>
    </source>
</evidence>
<dbReference type="GO" id="GO:0006355">
    <property type="term" value="P:regulation of DNA-templated transcription"/>
    <property type="evidence" value="ECO:0007669"/>
    <property type="project" value="InterPro"/>
</dbReference>